<evidence type="ECO:0000313" key="2">
    <source>
        <dbReference type="Proteomes" id="UP000447434"/>
    </source>
</evidence>
<evidence type="ECO:0000313" key="1">
    <source>
        <dbReference type="EMBL" id="KAE9596368.1"/>
    </source>
</evidence>
<reference evidence="2" key="1">
    <citation type="journal article" date="2020" name="Nat. Commun.">
        <title>Genome sequence of the cluster root forming white lupin.</title>
        <authorList>
            <person name="Hufnagel B."/>
            <person name="Marques A."/>
            <person name="Soriano A."/>
            <person name="Marques L."/>
            <person name="Divol F."/>
            <person name="Doumas P."/>
            <person name="Sallet E."/>
            <person name="Mancinotti D."/>
            <person name="Carrere S."/>
            <person name="Marande W."/>
            <person name="Arribat S."/>
            <person name="Keller J."/>
            <person name="Huneau C."/>
            <person name="Blein T."/>
            <person name="Aime D."/>
            <person name="Laguerre M."/>
            <person name="Taylor J."/>
            <person name="Schubert V."/>
            <person name="Nelson M."/>
            <person name="Geu-Flores F."/>
            <person name="Crespi M."/>
            <person name="Gallardo-Guerrero K."/>
            <person name="Delaux P.-M."/>
            <person name="Salse J."/>
            <person name="Berges H."/>
            <person name="Guyot R."/>
            <person name="Gouzy J."/>
            <person name="Peret B."/>
        </authorList>
    </citation>
    <scope>NUCLEOTIDE SEQUENCE [LARGE SCALE GENOMIC DNA]</scope>
    <source>
        <strain evidence="2">cv. Amiga</strain>
    </source>
</reference>
<sequence>MHNLFCCICIGKSDLSKDITEADKLGLENRKWEWRCDIGGSHGFGLNGGANLAVRGINNGDIGKSDLSKDITEADKLGLENRKWEWRCDIGGSHGFGLNGGANLAVRGINNGDIGSLPNLLIYSLKFVLFSYFIKYIYIYNHIYLDISPRI</sequence>
<accession>A0A6A4PA27</accession>
<name>A0A6A4PA27_LUPAL</name>
<dbReference type="Proteomes" id="UP000447434">
    <property type="component" value="Chromosome 17"/>
</dbReference>
<keyword evidence="2" id="KW-1185">Reference proteome</keyword>
<organism evidence="1 2">
    <name type="scientific">Lupinus albus</name>
    <name type="common">White lupine</name>
    <name type="synonym">Lupinus termis</name>
    <dbReference type="NCBI Taxonomy" id="3870"/>
    <lineage>
        <taxon>Eukaryota</taxon>
        <taxon>Viridiplantae</taxon>
        <taxon>Streptophyta</taxon>
        <taxon>Embryophyta</taxon>
        <taxon>Tracheophyta</taxon>
        <taxon>Spermatophyta</taxon>
        <taxon>Magnoliopsida</taxon>
        <taxon>eudicotyledons</taxon>
        <taxon>Gunneridae</taxon>
        <taxon>Pentapetalae</taxon>
        <taxon>rosids</taxon>
        <taxon>fabids</taxon>
        <taxon>Fabales</taxon>
        <taxon>Fabaceae</taxon>
        <taxon>Papilionoideae</taxon>
        <taxon>50 kb inversion clade</taxon>
        <taxon>genistoids sensu lato</taxon>
        <taxon>core genistoids</taxon>
        <taxon>Genisteae</taxon>
        <taxon>Lupinus</taxon>
    </lineage>
</organism>
<gene>
    <name evidence="1" type="ORF">Lalb_Chr17g0348571</name>
</gene>
<dbReference type="EMBL" id="WOCE01000017">
    <property type="protein sequence ID" value="KAE9596368.1"/>
    <property type="molecule type" value="Genomic_DNA"/>
</dbReference>
<protein>
    <submittedName>
        <fullName evidence="1">Uncharacterized protein</fullName>
    </submittedName>
</protein>
<dbReference type="AlphaFoldDB" id="A0A6A4PA27"/>
<proteinExistence type="predicted"/>
<comment type="caution">
    <text evidence="1">The sequence shown here is derived from an EMBL/GenBank/DDBJ whole genome shotgun (WGS) entry which is preliminary data.</text>
</comment>